<dbReference type="GO" id="GO:0016887">
    <property type="term" value="F:ATP hydrolysis activity"/>
    <property type="evidence" value="ECO:0007669"/>
    <property type="project" value="InterPro"/>
</dbReference>
<organism evidence="6 7">
    <name type="scientific">Empedobacter tilapiae</name>
    <dbReference type="NCBI Taxonomy" id="2491114"/>
    <lineage>
        <taxon>Bacteria</taxon>
        <taxon>Pseudomonadati</taxon>
        <taxon>Bacteroidota</taxon>
        <taxon>Flavobacteriia</taxon>
        <taxon>Flavobacteriales</taxon>
        <taxon>Weeksellaceae</taxon>
        <taxon>Empedobacter</taxon>
    </lineage>
</organism>
<evidence type="ECO:0000313" key="6">
    <source>
        <dbReference type="EMBL" id="TGN26369.1"/>
    </source>
</evidence>
<dbReference type="GO" id="GO:0005524">
    <property type="term" value="F:ATP binding"/>
    <property type="evidence" value="ECO:0007669"/>
    <property type="project" value="UniProtKB-KW"/>
</dbReference>
<comment type="caution">
    <text evidence="6">The sequence shown here is derived from an EMBL/GenBank/DDBJ whole genome shotgun (WGS) entry which is preliminary data.</text>
</comment>
<proteinExistence type="predicted"/>
<evidence type="ECO:0000313" key="7">
    <source>
        <dbReference type="Proteomes" id="UP000297998"/>
    </source>
</evidence>
<feature type="domain" description="ABC transporter" evidence="5">
    <location>
        <begin position="338"/>
        <end position="528"/>
    </location>
</feature>
<evidence type="ECO:0000256" key="2">
    <source>
        <dbReference type="ARBA" id="ARBA00022741"/>
    </source>
</evidence>
<dbReference type="PANTHER" id="PTHR19211:SF6">
    <property type="entry name" value="BLL7188 PROTEIN"/>
    <property type="match status" value="1"/>
</dbReference>
<dbReference type="Gene3D" id="3.40.50.300">
    <property type="entry name" value="P-loop containing nucleotide triphosphate hydrolases"/>
    <property type="match status" value="2"/>
</dbReference>
<sequence length="531" mass="60538">MLILQNISYTHLNNNVLFKDINLIVNNHQKIALIGNNGTGKSTLFKIIASELKPSTGEKIIEKIPYYIPQIFGQYNHLTISQALKVDKKLSALKEILNGNVTEENYSLLDDDWSIEERCINALQHWNLVNLDFEQKIETLSGGQKMKVFLAGIMIHQPEFILLDEPSNHLDSVTRQLLYDFVLSTKSTLMIISHDKKLLQLLDTICELSKNGIKTYGGNYDFYEEQKVIENSALNLDIKNKEKALRKAKIKERETTERQQKLDSRGKGKQEKAGVAKIMMNTLRNNAENSSAKLKDVHSQKIDGISNDLRELRISQIDMDKMKFEFNHSVLHNGKILFTATDINYSYNTHLIWKNDLNFQIISGERIVLKGNNGSGKTTLVKLILGNLNPTKGNTFSSINSSIYIDQDYSLLNNNLTVYEQAQEYNTIPLQEHEIKIRLNRFLFNKNDWDKSCSTLSGGEKMRLLLCCLTITSKSPEIIILDEPTNNLDIQNVEILTQAILDYKGSLIVISHDESFLEKINIGKTIELLSN</sequence>
<name>A0A4Z1BNH2_9FLAO</name>
<dbReference type="RefSeq" id="WP_135835873.1">
    <property type="nucleotide sequence ID" value="NZ_SRPE01000007.1"/>
</dbReference>
<dbReference type="InterPro" id="IPR003439">
    <property type="entry name" value="ABC_transporter-like_ATP-bd"/>
</dbReference>
<evidence type="ECO:0000256" key="4">
    <source>
        <dbReference type="SAM" id="MobiDB-lite"/>
    </source>
</evidence>
<dbReference type="AlphaFoldDB" id="A0A4Z1BNH2"/>
<dbReference type="SUPFAM" id="SSF52540">
    <property type="entry name" value="P-loop containing nucleoside triphosphate hydrolases"/>
    <property type="match status" value="2"/>
</dbReference>
<dbReference type="PANTHER" id="PTHR19211">
    <property type="entry name" value="ATP-BINDING TRANSPORT PROTEIN-RELATED"/>
    <property type="match status" value="1"/>
</dbReference>
<keyword evidence="1" id="KW-0677">Repeat</keyword>
<accession>A0A4Z1BNH2</accession>
<dbReference type="FunFam" id="3.40.50.300:FF:001320">
    <property type="entry name" value="Heme ABC transporter ATP-binding protein"/>
    <property type="match status" value="1"/>
</dbReference>
<dbReference type="PROSITE" id="PS50893">
    <property type="entry name" value="ABC_TRANSPORTER_2"/>
    <property type="match status" value="2"/>
</dbReference>
<keyword evidence="7" id="KW-1185">Reference proteome</keyword>
<evidence type="ECO:0000256" key="3">
    <source>
        <dbReference type="ARBA" id="ARBA00022840"/>
    </source>
</evidence>
<reference evidence="6 7" key="1">
    <citation type="submission" date="2019-03" db="EMBL/GenBank/DDBJ databases">
        <title>Empedobacter tilapiae sp. nov., isolated from an intestine of Nile tilapia Oreochromis niloticus.</title>
        <authorList>
            <person name="Kim Y.-O."/>
            <person name="Yoon J.-H."/>
        </authorList>
    </citation>
    <scope>NUCLEOTIDE SEQUENCE [LARGE SCALE GENOMIC DNA]</scope>
    <source>
        <strain evidence="6 7">MRS2</strain>
    </source>
</reference>
<dbReference type="InterPro" id="IPR017871">
    <property type="entry name" value="ABC_transporter-like_CS"/>
</dbReference>
<evidence type="ECO:0000259" key="5">
    <source>
        <dbReference type="PROSITE" id="PS50893"/>
    </source>
</evidence>
<dbReference type="SMART" id="SM00382">
    <property type="entry name" value="AAA"/>
    <property type="match status" value="2"/>
</dbReference>
<dbReference type="PROSITE" id="PS00211">
    <property type="entry name" value="ABC_TRANSPORTER_1"/>
    <property type="match status" value="2"/>
</dbReference>
<dbReference type="Pfam" id="PF00005">
    <property type="entry name" value="ABC_tran"/>
    <property type="match status" value="2"/>
</dbReference>
<feature type="domain" description="ABC transporter" evidence="5">
    <location>
        <begin position="2"/>
        <end position="235"/>
    </location>
</feature>
<evidence type="ECO:0000256" key="1">
    <source>
        <dbReference type="ARBA" id="ARBA00022737"/>
    </source>
</evidence>
<dbReference type="CDD" id="cd03221">
    <property type="entry name" value="ABCF_EF-3"/>
    <property type="match status" value="2"/>
</dbReference>
<keyword evidence="2" id="KW-0547">Nucleotide-binding</keyword>
<feature type="region of interest" description="Disordered" evidence="4">
    <location>
        <begin position="249"/>
        <end position="270"/>
    </location>
</feature>
<dbReference type="OrthoDB" id="1521973at2"/>
<dbReference type="InterPro" id="IPR027417">
    <property type="entry name" value="P-loop_NTPase"/>
</dbReference>
<dbReference type="InterPro" id="IPR050611">
    <property type="entry name" value="ABCF"/>
</dbReference>
<dbReference type="Proteomes" id="UP000297998">
    <property type="component" value="Unassembled WGS sequence"/>
</dbReference>
<gene>
    <name evidence="6" type="ORF">E4J94_11095</name>
</gene>
<dbReference type="EMBL" id="SRPE01000007">
    <property type="protein sequence ID" value="TGN26369.1"/>
    <property type="molecule type" value="Genomic_DNA"/>
</dbReference>
<keyword evidence="3 6" id="KW-0067">ATP-binding</keyword>
<protein>
    <submittedName>
        <fullName evidence="6">ABC-F family ATP-binding cassette domain-containing protein</fullName>
    </submittedName>
</protein>
<dbReference type="InterPro" id="IPR003593">
    <property type="entry name" value="AAA+_ATPase"/>
</dbReference>